<dbReference type="OrthoDB" id="25675at2759"/>
<feature type="region of interest" description="Disordered" evidence="8">
    <location>
        <begin position="159"/>
        <end position="288"/>
    </location>
</feature>
<reference evidence="10" key="1">
    <citation type="journal article" date="2021" name="Open Biol.">
        <title>Shared evolutionary footprints suggest mitochondrial oxidative damage underlies multiple complex I losses in fungi.</title>
        <authorList>
            <person name="Schikora-Tamarit M.A."/>
            <person name="Marcet-Houben M."/>
            <person name="Nosek J."/>
            <person name="Gabaldon T."/>
        </authorList>
    </citation>
    <scope>NUCLEOTIDE SEQUENCE</scope>
    <source>
        <strain evidence="10">CBS2887</strain>
    </source>
</reference>
<evidence type="ECO:0000256" key="3">
    <source>
        <dbReference type="ARBA" id="ARBA00022552"/>
    </source>
</evidence>
<evidence type="ECO:0000259" key="9">
    <source>
        <dbReference type="Pfam" id="PF24779"/>
    </source>
</evidence>
<dbReference type="InterPro" id="IPR006984">
    <property type="entry name" value="Fcf1/UTP23"/>
</dbReference>
<evidence type="ECO:0000256" key="7">
    <source>
        <dbReference type="ARBA" id="ARBA00076388"/>
    </source>
</evidence>
<keyword evidence="3" id="KW-0698">rRNA processing</keyword>
<comment type="caution">
    <text evidence="10">The sequence shown here is derived from an EMBL/GenBank/DDBJ whole genome shotgun (WGS) entry which is preliminary data.</text>
</comment>
<feature type="domain" description="UTP23 sensor motif region" evidence="9">
    <location>
        <begin position="190"/>
        <end position="209"/>
    </location>
</feature>
<evidence type="ECO:0000256" key="6">
    <source>
        <dbReference type="ARBA" id="ARBA00038503"/>
    </source>
</evidence>
<keyword evidence="2" id="KW-0690">Ribosome biogenesis</keyword>
<feature type="compositionally biased region" description="Basic residues" evidence="8">
    <location>
        <begin position="230"/>
        <end position="240"/>
    </location>
</feature>
<comment type="similarity">
    <text evidence="6">Belongs to the UTP23/FCF1 family. UTP23 subfamily.</text>
</comment>
<organism evidence="10 11">
    <name type="scientific">Wickerhamomyces pijperi</name>
    <name type="common">Yeast</name>
    <name type="synonym">Pichia pijperi</name>
    <dbReference type="NCBI Taxonomy" id="599730"/>
    <lineage>
        <taxon>Eukaryota</taxon>
        <taxon>Fungi</taxon>
        <taxon>Dikarya</taxon>
        <taxon>Ascomycota</taxon>
        <taxon>Saccharomycotina</taxon>
        <taxon>Saccharomycetes</taxon>
        <taxon>Phaffomycetales</taxon>
        <taxon>Wickerhamomycetaceae</taxon>
        <taxon>Wickerhamomyces</taxon>
    </lineage>
</organism>
<dbReference type="Proteomes" id="UP000774326">
    <property type="component" value="Unassembled WGS sequence"/>
</dbReference>
<protein>
    <recommendedName>
        <fullName evidence="7">U three protein 23</fullName>
    </recommendedName>
</protein>
<dbReference type="PANTHER" id="PTHR12416">
    <property type="entry name" value="RRNA-PROCESSING PROTEIN UTP23 HOMOLOG"/>
    <property type="match status" value="1"/>
</dbReference>
<keyword evidence="11" id="KW-1185">Reference proteome</keyword>
<accession>A0A9P8Q6Z0</accession>
<name>A0A9P8Q6Z0_WICPI</name>
<dbReference type="FunFam" id="3.40.50.1010:FF:000006">
    <property type="entry name" value="rRNA-processing protein UTP23 homolog"/>
    <property type="match status" value="1"/>
</dbReference>
<feature type="compositionally biased region" description="Low complexity" evidence="8">
    <location>
        <begin position="241"/>
        <end position="261"/>
    </location>
</feature>
<gene>
    <name evidence="10" type="ORF">WICPIJ_004775</name>
</gene>
<dbReference type="Gene3D" id="3.40.50.1010">
    <property type="entry name" value="5'-nuclease"/>
    <property type="match status" value="1"/>
</dbReference>
<dbReference type="GO" id="GO:0006364">
    <property type="term" value="P:rRNA processing"/>
    <property type="evidence" value="ECO:0007669"/>
    <property type="project" value="UniProtKB-KW"/>
</dbReference>
<comment type="subcellular location">
    <subcellularLocation>
        <location evidence="1">Nucleus</location>
        <location evidence="1">Nucleolus</location>
    </subcellularLocation>
</comment>
<dbReference type="AlphaFoldDB" id="A0A9P8Q6Z0"/>
<dbReference type="InterPro" id="IPR057776">
    <property type="entry name" value="UTP23_sensor"/>
</dbReference>
<comment type="function">
    <text evidence="5">Involved in rRNA-processing and ribosome biogenesis.</text>
</comment>
<dbReference type="GO" id="GO:0032040">
    <property type="term" value="C:small-subunit processome"/>
    <property type="evidence" value="ECO:0007669"/>
    <property type="project" value="InterPro"/>
</dbReference>
<evidence type="ECO:0000256" key="2">
    <source>
        <dbReference type="ARBA" id="ARBA00022517"/>
    </source>
</evidence>
<dbReference type="Pfam" id="PF24779">
    <property type="entry name" value="UTP23_sensor"/>
    <property type="match status" value="1"/>
</dbReference>
<proteinExistence type="inferred from homology"/>
<feature type="compositionally biased region" description="Basic and acidic residues" evidence="8">
    <location>
        <begin position="174"/>
        <end position="184"/>
    </location>
</feature>
<dbReference type="InterPro" id="IPR029060">
    <property type="entry name" value="PIN-like_dom_sf"/>
</dbReference>
<evidence type="ECO:0000256" key="1">
    <source>
        <dbReference type="ARBA" id="ARBA00004604"/>
    </source>
</evidence>
<evidence type="ECO:0000313" key="11">
    <source>
        <dbReference type="Proteomes" id="UP000774326"/>
    </source>
</evidence>
<dbReference type="CDD" id="cd09865">
    <property type="entry name" value="PIN_ScUtp23p-like"/>
    <property type="match status" value="1"/>
</dbReference>
<evidence type="ECO:0000256" key="4">
    <source>
        <dbReference type="ARBA" id="ARBA00023242"/>
    </source>
</evidence>
<dbReference type="EMBL" id="JAEUBG010002651">
    <property type="protein sequence ID" value="KAH3684255.1"/>
    <property type="molecule type" value="Genomic_DNA"/>
</dbReference>
<dbReference type="Pfam" id="PF04900">
    <property type="entry name" value="Fcf1"/>
    <property type="match status" value="1"/>
</dbReference>
<evidence type="ECO:0000313" key="10">
    <source>
        <dbReference type="EMBL" id="KAH3684255.1"/>
    </source>
</evidence>
<sequence length="288" mass="32323">MRQKRAKAYRKQMLVYTHTFKFRSPYQVLIDDTLITKCHSQSFDLVKGLTRTLQDEVKPMITQCCMQVLYETKNQDLIEYAKGFERRRCGHFGDIKPSHECMKSVVIIDGENKHRYVVATDNERLRFSLRKTPGIPIVYMNRAVMVMESLSKASEVVSVEKEKGKLSAGLNDSGKSKDTKKEGEAGAAAPKKRKGPSEPNPLSVKKKKKVAKTDGTNKDEEENKEEGEKKKSRKRKHKKATSTAETAETSEQITEESTSNTAADVDVDESAISTDAAPAVEKDEPSSE</sequence>
<evidence type="ECO:0000256" key="5">
    <source>
        <dbReference type="ARBA" id="ARBA00037300"/>
    </source>
</evidence>
<reference evidence="10" key="2">
    <citation type="submission" date="2021-01" db="EMBL/GenBank/DDBJ databases">
        <authorList>
            <person name="Schikora-Tamarit M.A."/>
        </authorList>
    </citation>
    <scope>NUCLEOTIDE SEQUENCE</scope>
    <source>
        <strain evidence="10">CBS2887</strain>
    </source>
</reference>
<evidence type="ECO:0000256" key="8">
    <source>
        <dbReference type="SAM" id="MobiDB-lite"/>
    </source>
</evidence>
<dbReference type="SUPFAM" id="SSF88723">
    <property type="entry name" value="PIN domain-like"/>
    <property type="match status" value="1"/>
</dbReference>
<keyword evidence="4" id="KW-0539">Nucleus</keyword>